<evidence type="ECO:0000313" key="3">
    <source>
        <dbReference type="Proteomes" id="UP000321083"/>
    </source>
</evidence>
<dbReference type="SUPFAM" id="SSF53756">
    <property type="entry name" value="UDP-Glycosyltransferase/glycogen phosphorylase"/>
    <property type="match status" value="1"/>
</dbReference>
<dbReference type="Proteomes" id="UP000321083">
    <property type="component" value="Unassembled WGS sequence"/>
</dbReference>
<dbReference type="Gene3D" id="3.40.50.2000">
    <property type="entry name" value="Glycogen Phosphorylase B"/>
    <property type="match status" value="2"/>
</dbReference>
<gene>
    <name evidence="2" type="ORF">E3A20_07730</name>
</gene>
<dbReference type="InterPro" id="IPR001296">
    <property type="entry name" value="Glyco_trans_1"/>
</dbReference>
<proteinExistence type="predicted"/>
<dbReference type="PANTHER" id="PTHR12526">
    <property type="entry name" value="GLYCOSYLTRANSFERASE"/>
    <property type="match status" value="1"/>
</dbReference>
<sequence length="440" mass="47926">MLERYCVDLVHCHLLDQSELRQLATLEVPRMLTVHNARQGWTSGTESLTSEDVSLLIGCSMCVTEELRQCAGRVPVRTIWNGIRESGGALSREAAGERNAREQAGRQKLRRELAIPLDAIVLVAVANIRPQKRLERLPAVLGALQALLKQDAEDRPVHLILAGERSSQHEQSMQAEALLDSAITEYAVAECVHRIGSVEDTRALLSCCDALVSVSDYEGLSLVHLEALAAGIPVIATAVGGTPEIAAASPAVEVLPPEVTAAEFAETVWRVLKKSGGKAIRLPEVFSLRAMSERYRQFFPRLAGCDVRQACRGLLLVINNLSTGGAQTSARRLLKELRRRGVPVRAVVLQEVPEYPTPGRLDLLAAGIPVMVLPLAGRTVSPTAIRPLLSELDREQPAAVALWNVMPAVKMLLADALPAIRMFDVSPGEMNFESIERYFA</sequence>
<name>A0A5C6M7D5_9PLAN</name>
<evidence type="ECO:0000259" key="1">
    <source>
        <dbReference type="Pfam" id="PF00534"/>
    </source>
</evidence>
<keyword evidence="3" id="KW-1185">Reference proteome</keyword>
<dbReference type="Pfam" id="PF00534">
    <property type="entry name" value="Glycos_transf_1"/>
    <property type="match status" value="1"/>
</dbReference>
<dbReference type="GO" id="GO:0016757">
    <property type="term" value="F:glycosyltransferase activity"/>
    <property type="evidence" value="ECO:0007669"/>
    <property type="project" value="InterPro"/>
</dbReference>
<reference evidence="2 3" key="2">
    <citation type="submission" date="2019-08" db="EMBL/GenBank/DDBJ databases">
        <authorList>
            <person name="Henke P."/>
        </authorList>
    </citation>
    <scope>NUCLEOTIDE SEQUENCE [LARGE SCALE GENOMIC DNA]</scope>
    <source>
        <strain evidence="2">Phe10_nw2017</strain>
    </source>
</reference>
<feature type="non-terminal residue" evidence="2">
    <location>
        <position position="440"/>
    </location>
</feature>
<accession>A0A5C6M7D5</accession>
<protein>
    <recommendedName>
        <fullName evidence="1">Glycosyl transferase family 1 domain-containing protein</fullName>
    </recommendedName>
</protein>
<reference evidence="2 3" key="1">
    <citation type="submission" date="2019-08" db="EMBL/GenBank/DDBJ databases">
        <title>100 year-old enigma solved: identification of Planctomyces bekefii, the type genus and species of the phylum Planctomycetes.</title>
        <authorList>
            <person name="Svetlana D.N."/>
            <person name="Overmann J."/>
        </authorList>
    </citation>
    <scope>NUCLEOTIDE SEQUENCE [LARGE SCALE GENOMIC DNA]</scope>
    <source>
        <strain evidence="2">Phe10_nw2017</strain>
    </source>
</reference>
<feature type="domain" description="Glycosyl transferase family 1" evidence="1">
    <location>
        <begin position="106"/>
        <end position="275"/>
    </location>
</feature>
<dbReference type="CDD" id="cd03801">
    <property type="entry name" value="GT4_PimA-like"/>
    <property type="match status" value="1"/>
</dbReference>
<dbReference type="AlphaFoldDB" id="A0A5C6M7D5"/>
<evidence type="ECO:0000313" key="2">
    <source>
        <dbReference type="EMBL" id="TWW10137.1"/>
    </source>
</evidence>
<comment type="caution">
    <text evidence="2">The sequence shown here is derived from an EMBL/GenBank/DDBJ whole genome shotgun (WGS) entry which is preliminary data.</text>
</comment>
<organism evidence="2 3">
    <name type="scientific">Planctomyces bekefii</name>
    <dbReference type="NCBI Taxonomy" id="1653850"/>
    <lineage>
        <taxon>Bacteria</taxon>
        <taxon>Pseudomonadati</taxon>
        <taxon>Planctomycetota</taxon>
        <taxon>Planctomycetia</taxon>
        <taxon>Planctomycetales</taxon>
        <taxon>Planctomycetaceae</taxon>
        <taxon>Planctomyces</taxon>
    </lineage>
</organism>
<dbReference type="EMBL" id="SRHE01000109">
    <property type="protein sequence ID" value="TWW10137.1"/>
    <property type="molecule type" value="Genomic_DNA"/>
</dbReference>